<reference evidence="2 3" key="1">
    <citation type="submission" date="2019-07" db="EMBL/GenBank/DDBJ databases">
        <title>Whole genome shotgun sequence of Reyranella soli NBRC 108950.</title>
        <authorList>
            <person name="Hosoyama A."/>
            <person name="Uohara A."/>
            <person name="Ohji S."/>
            <person name="Ichikawa N."/>
        </authorList>
    </citation>
    <scope>NUCLEOTIDE SEQUENCE [LARGE SCALE GENOMIC DNA]</scope>
    <source>
        <strain evidence="2 3">NBRC 108950</strain>
    </source>
</reference>
<evidence type="ECO:0000313" key="3">
    <source>
        <dbReference type="Proteomes" id="UP000321058"/>
    </source>
</evidence>
<evidence type="ECO:0000256" key="1">
    <source>
        <dbReference type="SAM" id="MobiDB-lite"/>
    </source>
</evidence>
<evidence type="ECO:0000313" key="2">
    <source>
        <dbReference type="EMBL" id="GEP61295.1"/>
    </source>
</evidence>
<proteinExistence type="predicted"/>
<protein>
    <submittedName>
        <fullName evidence="2">Uncharacterized protein</fullName>
    </submittedName>
</protein>
<gene>
    <name evidence="2" type="ORF">RSO01_84610</name>
</gene>
<accession>A0A512NQR6</accession>
<name>A0A512NQR6_9HYPH</name>
<dbReference type="AlphaFoldDB" id="A0A512NQR6"/>
<organism evidence="2 3">
    <name type="scientific">Reyranella soli</name>
    <dbReference type="NCBI Taxonomy" id="1230389"/>
    <lineage>
        <taxon>Bacteria</taxon>
        <taxon>Pseudomonadati</taxon>
        <taxon>Pseudomonadota</taxon>
        <taxon>Alphaproteobacteria</taxon>
        <taxon>Hyphomicrobiales</taxon>
        <taxon>Reyranellaceae</taxon>
        <taxon>Reyranella</taxon>
    </lineage>
</organism>
<dbReference type="EMBL" id="BKAJ01000212">
    <property type="protein sequence ID" value="GEP61295.1"/>
    <property type="molecule type" value="Genomic_DNA"/>
</dbReference>
<dbReference type="Proteomes" id="UP000321058">
    <property type="component" value="Unassembled WGS sequence"/>
</dbReference>
<feature type="region of interest" description="Disordered" evidence="1">
    <location>
        <begin position="1"/>
        <end position="25"/>
    </location>
</feature>
<sequence>MRLRSLIEGDAPAGSAGLNIRPRPPIDSPTPATLAIVATHAGRPSKIRPSVAEVATVAALPEPERWANMMRDLTVEGVRLDLAADALDSLMDGGTVERSLILGWDARELIGVQRAKPHDNPFVAGLVFSLRQGDRVEAVSDNGCAIVPACSNVRHLWRRAPLAADDSICLPWELR</sequence>
<keyword evidence="3" id="KW-1185">Reference proteome</keyword>
<comment type="caution">
    <text evidence="2">The sequence shown here is derived from an EMBL/GenBank/DDBJ whole genome shotgun (WGS) entry which is preliminary data.</text>
</comment>